<keyword evidence="11" id="KW-1185">Reference proteome</keyword>
<comment type="pathway">
    <text evidence="5 9">Carbohydrate degradation; glycolysis; pyruvate from D-glyceraldehyde 3-phosphate: step 3/5.</text>
</comment>
<dbReference type="InterPro" id="IPR029033">
    <property type="entry name" value="His_PPase_superfam"/>
</dbReference>
<evidence type="ECO:0000256" key="9">
    <source>
        <dbReference type="RuleBase" id="RU004512"/>
    </source>
</evidence>
<keyword evidence="5" id="KW-0312">Gluconeogenesis</keyword>
<dbReference type="SUPFAM" id="SSF53254">
    <property type="entry name" value="Phosphoglycerate mutase-like"/>
    <property type="match status" value="1"/>
</dbReference>
<dbReference type="InterPro" id="IPR001345">
    <property type="entry name" value="PG/BPGM_mutase_AS"/>
</dbReference>
<feature type="binding site" evidence="5 7">
    <location>
        <begin position="8"/>
        <end position="15"/>
    </location>
    <ligand>
        <name>substrate</name>
    </ligand>
</feature>
<feature type="binding site" evidence="5 7">
    <location>
        <begin position="21"/>
        <end position="22"/>
    </location>
    <ligand>
        <name>substrate</name>
    </ligand>
</feature>
<reference evidence="10 11" key="1">
    <citation type="journal article" name="Nat. Commun.">
        <title>Undinarchaeota illuminate DPANN phylogeny and the impact of gene transfer on archaeal evolution.</title>
        <authorList>
            <person name="Dombrowski N."/>
            <person name="Williams T.A."/>
            <person name="Sun J."/>
            <person name="Woodcroft B.J."/>
            <person name="Lee J.H."/>
            <person name="Minh B.Q."/>
            <person name="Rinke C."/>
            <person name="Spang A."/>
        </authorList>
    </citation>
    <scope>NUCLEOTIDE SEQUENCE [LARGE SCALE GENOMIC DNA]</scope>
    <source>
        <strain evidence="10">MAG_bin17</strain>
    </source>
</reference>
<sequence>MIKLVLLRHGESVWNLENKFTGWTDVGLTEKGEEEARDSAKLLSEGNYVFDEAYTSVLKRSRETLKIVLKEMKLSEIPVHRSWRLNERHYGALQGLNKTETARTEGEEKVFLWRRSYDIRPPALSEDDDRHPKNDELYADLKETELPSTENLEDVVERVLPYWNTQIAPALKGGRKLIICAHGNSLRALIKYLDHISDEKITKLNIPTGIPLVYELDKDLKPIKHYYLGDVEKVRIESEKIAKQLKF</sequence>
<protein>
    <recommendedName>
        <fullName evidence="5 9">2,3-bisphosphoglycerate-dependent phosphoglycerate mutase</fullName>
        <shortName evidence="5">BPG-dependent PGAM</shortName>
        <shortName evidence="5">PGAM</shortName>
        <shortName evidence="5">Phosphoglyceromutase</shortName>
        <shortName evidence="5">dPGM</shortName>
        <ecNumber evidence="5 9">5.4.2.11</ecNumber>
    </recommendedName>
</protein>
<comment type="caution">
    <text evidence="10">The sequence shown here is derived from an EMBL/GenBank/DDBJ whole genome shotgun (WGS) entry which is preliminary data.</text>
</comment>
<evidence type="ECO:0000256" key="4">
    <source>
        <dbReference type="ARBA" id="ARBA00023235"/>
    </source>
</evidence>
<feature type="binding site" evidence="5 7">
    <location>
        <begin position="114"/>
        <end position="115"/>
    </location>
    <ligand>
        <name>substrate</name>
    </ligand>
</feature>
<feature type="binding site" evidence="5 7">
    <location>
        <position position="60"/>
    </location>
    <ligand>
        <name>substrate</name>
    </ligand>
</feature>
<feature type="binding site" evidence="5 7">
    <location>
        <begin position="183"/>
        <end position="184"/>
    </location>
    <ligand>
        <name>substrate</name>
    </ligand>
</feature>
<dbReference type="InterPro" id="IPR005952">
    <property type="entry name" value="Phosphogly_mut1"/>
</dbReference>
<evidence type="ECO:0000256" key="1">
    <source>
        <dbReference type="ARBA" id="ARBA00000380"/>
    </source>
</evidence>
<feature type="active site" description="Tele-phosphohistidine intermediate" evidence="5 6">
    <location>
        <position position="9"/>
    </location>
</feature>
<feature type="active site" description="Proton donor/acceptor" evidence="5 6">
    <location>
        <position position="87"/>
    </location>
</feature>
<dbReference type="FunFam" id="3.40.50.1240:FF:000003">
    <property type="entry name" value="2,3-bisphosphoglycerate-dependent phosphoglycerate mutase"/>
    <property type="match status" value="1"/>
</dbReference>
<accession>A0A832X5A9</accession>
<dbReference type="HAMAP" id="MF_01039">
    <property type="entry name" value="PGAM_GpmA"/>
    <property type="match status" value="1"/>
</dbReference>
<dbReference type="EC" id="5.4.2.11" evidence="5 9"/>
<dbReference type="Pfam" id="PF00300">
    <property type="entry name" value="His_Phos_1"/>
    <property type="match status" value="2"/>
</dbReference>
<feature type="binding site" evidence="5 7">
    <location>
        <position position="98"/>
    </location>
    <ligand>
        <name>substrate</name>
    </ligand>
</feature>
<feature type="site" description="Transition state stabilizer" evidence="5 8">
    <location>
        <position position="182"/>
    </location>
</feature>
<evidence type="ECO:0000313" key="11">
    <source>
        <dbReference type="Proteomes" id="UP000604391"/>
    </source>
</evidence>
<dbReference type="AlphaFoldDB" id="A0A832X5A9"/>
<keyword evidence="4 5" id="KW-0413">Isomerase</keyword>
<evidence type="ECO:0000313" key="10">
    <source>
        <dbReference type="EMBL" id="HIJ99674.1"/>
    </source>
</evidence>
<dbReference type="InterPro" id="IPR013078">
    <property type="entry name" value="His_Pase_superF_clade-1"/>
</dbReference>
<dbReference type="EMBL" id="DVAD01000014">
    <property type="protein sequence ID" value="HIJ99674.1"/>
    <property type="molecule type" value="Genomic_DNA"/>
</dbReference>
<dbReference type="PIRSF" id="PIRSF000709">
    <property type="entry name" value="6PFK_2-Ptase"/>
    <property type="match status" value="1"/>
</dbReference>
<evidence type="ECO:0000256" key="3">
    <source>
        <dbReference type="ARBA" id="ARBA00023152"/>
    </source>
</evidence>
<comment type="function">
    <text evidence="5 9">Catalyzes the interconversion of 2-phosphoglycerate and 3-phosphoglycerate.</text>
</comment>
<evidence type="ECO:0000256" key="7">
    <source>
        <dbReference type="PIRSR" id="PIRSR613078-2"/>
    </source>
</evidence>
<evidence type="ECO:0000256" key="2">
    <source>
        <dbReference type="ARBA" id="ARBA00006717"/>
    </source>
</evidence>
<evidence type="ECO:0000256" key="5">
    <source>
        <dbReference type="HAMAP-Rule" id="MF_01039"/>
    </source>
</evidence>
<dbReference type="CDD" id="cd07067">
    <property type="entry name" value="HP_PGM_like"/>
    <property type="match status" value="1"/>
</dbReference>
<organism evidence="10 11">
    <name type="scientific">Candidatus Undinarchaeum marinum</name>
    <dbReference type="NCBI Taxonomy" id="2756141"/>
    <lineage>
        <taxon>Archaea</taxon>
        <taxon>Candidatus Undinarchaeota</taxon>
        <taxon>Candidatus Undinarchaeia</taxon>
        <taxon>Candidatus Undinarchaeales</taxon>
        <taxon>Candidatus Undinarchaeaceae</taxon>
        <taxon>Candidatus Undinarchaeum</taxon>
    </lineage>
</organism>
<evidence type="ECO:0000256" key="6">
    <source>
        <dbReference type="PIRSR" id="PIRSR613078-1"/>
    </source>
</evidence>
<dbReference type="SMART" id="SM00855">
    <property type="entry name" value="PGAM"/>
    <property type="match status" value="1"/>
</dbReference>
<evidence type="ECO:0000256" key="8">
    <source>
        <dbReference type="PIRSR" id="PIRSR613078-3"/>
    </source>
</evidence>
<dbReference type="GO" id="GO:0004619">
    <property type="term" value="F:phosphoglycerate mutase activity"/>
    <property type="evidence" value="ECO:0007669"/>
    <property type="project" value="UniProtKB-UniRule"/>
</dbReference>
<dbReference type="GO" id="GO:0006096">
    <property type="term" value="P:glycolytic process"/>
    <property type="evidence" value="ECO:0007669"/>
    <property type="project" value="UniProtKB-UniRule"/>
</dbReference>
<comment type="similarity">
    <text evidence="2 5">Belongs to the phosphoglycerate mutase family. BPG-dependent PGAM subfamily.</text>
</comment>
<dbReference type="Proteomes" id="UP000604391">
    <property type="component" value="Unassembled WGS sequence"/>
</dbReference>
<proteinExistence type="inferred from homology"/>
<dbReference type="UniPathway" id="UPA00109">
    <property type="reaction ID" value="UER00186"/>
</dbReference>
<gene>
    <name evidence="5 10" type="primary">gpmA</name>
    <name evidence="10" type="ORF">H1011_02520</name>
</gene>
<dbReference type="PROSITE" id="PS00175">
    <property type="entry name" value="PG_MUTASE"/>
    <property type="match status" value="1"/>
</dbReference>
<feature type="binding site" evidence="5 7">
    <location>
        <begin position="87"/>
        <end position="90"/>
    </location>
    <ligand>
        <name>substrate</name>
    </ligand>
</feature>
<dbReference type="NCBIfam" id="NF010713">
    <property type="entry name" value="PRK14115.1"/>
    <property type="match status" value="1"/>
</dbReference>
<dbReference type="GO" id="GO:0006094">
    <property type="term" value="P:gluconeogenesis"/>
    <property type="evidence" value="ECO:0007669"/>
    <property type="project" value="UniProtKB-UniRule"/>
</dbReference>
<dbReference type="NCBIfam" id="TIGR01258">
    <property type="entry name" value="pgm_1"/>
    <property type="match status" value="1"/>
</dbReference>
<name>A0A832X5A9_9ARCH</name>
<dbReference type="Gene3D" id="3.40.50.1240">
    <property type="entry name" value="Phosphoglycerate mutase-like"/>
    <property type="match status" value="1"/>
</dbReference>
<comment type="catalytic activity">
    <reaction evidence="1 5 9">
        <text>(2R)-2-phosphoglycerate = (2R)-3-phosphoglycerate</text>
        <dbReference type="Rhea" id="RHEA:15901"/>
        <dbReference type="ChEBI" id="CHEBI:58272"/>
        <dbReference type="ChEBI" id="CHEBI:58289"/>
        <dbReference type="EC" id="5.4.2.11"/>
    </reaction>
</comment>
<keyword evidence="3 5" id="KW-0324">Glycolysis</keyword>
<dbReference type="PANTHER" id="PTHR11931">
    <property type="entry name" value="PHOSPHOGLYCERATE MUTASE"/>
    <property type="match status" value="1"/>
</dbReference>